<name>A0A556QN55_9BACT</name>
<dbReference type="OrthoDB" id="580767at2"/>
<dbReference type="AlphaFoldDB" id="A0A556QN55"/>
<keyword evidence="2" id="KW-1185">Reference proteome</keyword>
<dbReference type="RefSeq" id="WP_144228421.1">
    <property type="nucleotide sequence ID" value="NZ_CBCRVV010000001.1"/>
</dbReference>
<protein>
    <submittedName>
        <fullName evidence="1">Uncharacterized protein</fullName>
    </submittedName>
</protein>
<comment type="caution">
    <text evidence="1">The sequence shown here is derived from an EMBL/GenBank/DDBJ whole genome shotgun (WGS) entry which is preliminary data.</text>
</comment>
<sequence>MNTDTFPRQVTRSALIEALPGNDESSSFTTRDPAFTYVPASHAKALDPDNTIVEGIRGAGKSHWWAVLNSKPHRNYLASVFPEARIGTNLKISHGFGTGLTKVDAPSKDTLDLLTKKYACRDIWKAVIATHLDFPSPFPSREGKWAERVKWTSENPEDYDELLENADCALLKAKRLHLVLFDALDRLANDWVSIRPLAKALFQLALDIRSCRAIRLKLFVRPDMIEDKEILAFPDSSKLLARKVTLTWRSVDLYALLFQCLGNAQNSGEEIRIHFKKHYGLSWKEDKTTNTWILPSILRIDEVTQRNAFHAIAGPAMGSGNKRGYPYTWLPNHLLDGREQVSPRSFSAALRRAAAGDLPHGWEYPLHYKSIQTGVQAASQIRVAEVIEDYPWVKSLIEPLSSISVPCEVDQIMELWSGSNVIKTLKTASIQGDVKLPPPRLGEGGMGVLIDLEDLGIVQQLSDGRIQMPDVYRIAFGLGRRGGVKPLR</sequence>
<proteinExistence type="predicted"/>
<reference evidence="1 2" key="1">
    <citation type="submission" date="2019-07" db="EMBL/GenBank/DDBJ databases">
        <title>Description of 53C-WASEF.</title>
        <authorList>
            <person name="Pitt A."/>
            <person name="Hahn M.W."/>
        </authorList>
    </citation>
    <scope>NUCLEOTIDE SEQUENCE [LARGE SCALE GENOMIC DNA]</scope>
    <source>
        <strain evidence="1 2">53C-WASEF</strain>
    </source>
</reference>
<dbReference type="Proteomes" id="UP000315648">
    <property type="component" value="Unassembled WGS sequence"/>
</dbReference>
<organism evidence="1 2">
    <name type="scientific">Rariglobus hedericola</name>
    <dbReference type="NCBI Taxonomy" id="2597822"/>
    <lineage>
        <taxon>Bacteria</taxon>
        <taxon>Pseudomonadati</taxon>
        <taxon>Verrucomicrobiota</taxon>
        <taxon>Opitutia</taxon>
        <taxon>Opitutales</taxon>
        <taxon>Opitutaceae</taxon>
        <taxon>Rariglobus</taxon>
    </lineage>
</organism>
<gene>
    <name evidence="1" type="ORF">FPL22_01860</name>
</gene>
<evidence type="ECO:0000313" key="1">
    <source>
        <dbReference type="EMBL" id="TSJ78080.1"/>
    </source>
</evidence>
<accession>A0A556QN55</accession>
<evidence type="ECO:0000313" key="2">
    <source>
        <dbReference type="Proteomes" id="UP000315648"/>
    </source>
</evidence>
<dbReference type="EMBL" id="VMBG01000001">
    <property type="protein sequence ID" value="TSJ78080.1"/>
    <property type="molecule type" value="Genomic_DNA"/>
</dbReference>